<dbReference type="GO" id="GO:0005524">
    <property type="term" value="F:ATP binding"/>
    <property type="evidence" value="ECO:0007669"/>
    <property type="project" value="UniProtKB-UniRule"/>
</dbReference>
<dbReference type="EC" id="3.6.4.-" evidence="13"/>
<dbReference type="AlphaFoldDB" id="A0A1Z3N3P4"/>
<dbReference type="Pfam" id="PF17757">
    <property type="entry name" value="UvrB_inter"/>
    <property type="match status" value="1"/>
</dbReference>
<dbReference type="FunFam" id="3.40.50.300:FF:000546">
    <property type="entry name" value="Transcription-repair-coupling factor"/>
    <property type="match status" value="1"/>
</dbReference>
<keyword evidence="6" id="KW-0347">Helicase</keyword>
<dbReference type="SMART" id="SM00982">
    <property type="entry name" value="TRCF"/>
    <property type="match status" value="1"/>
</dbReference>
<dbReference type="InterPro" id="IPR047112">
    <property type="entry name" value="RecG/Mfd"/>
</dbReference>
<keyword evidence="8 13" id="KW-0238">DNA-binding</keyword>
<evidence type="ECO:0000256" key="4">
    <source>
        <dbReference type="ARBA" id="ARBA00022763"/>
    </source>
</evidence>
<proteinExistence type="inferred from homology"/>
<reference evidence="16 17" key="1">
    <citation type="submission" date="2017-04" db="EMBL/GenBank/DDBJ databases">
        <title>Whole genome sequence of Bdellovibrio bacteriovorus strain SSB218315.</title>
        <authorList>
            <person name="Oyedara O."/>
            <person name="Rodriguez-Perez M.A."/>
        </authorList>
    </citation>
    <scope>NUCLEOTIDE SEQUENCE [LARGE SCALE GENOMIC DNA]</scope>
    <source>
        <strain evidence="16 17">SSB218315</strain>
    </source>
</reference>
<dbReference type="PANTHER" id="PTHR47964">
    <property type="entry name" value="ATP-DEPENDENT DNA HELICASE HOMOLOG RECG, CHLOROPLASTIC"/>
    <property type="match status" value="1"/>
</dbReference>
<evidence type="ECO:0000256" key="13">
    <source>
        <dbReference type="HAMAP-Rule" id="MF_00969"/>
    </source>
</evidence>
<dbReference type="InterPro" id="IPR003711">
    <property type="entry name" value="CarD-like/TRCF_RID"/>
</dbReference>
<dbReference type="GO" id="GO:0000716">
    <property type="term" value="P:transcription-coupled nucleotide-excision repair, DNA damage recognition"/>
    <property type="evidence" value="ECO:0007669"/>
    <property type="project" value="UniProtKB-UniRule"/>
</dbReference>
<organism evidence="16 17">
    <name type="scientific">Bdellovibrio bacteriovorus</name>
    <dbReference type="NCBI Taxonomy" id="959"/>
    <lineage>
        <taxon>Bacteria</taxon>
        <taxon>Pseudomonadati</taxon>
        <taxon>Bdellovibrionota</taxon>
        <taxon>Bdellovibrionia</taxon>
        <taxon>Bdellovibrionales</taxon>
        <taxon>Pseudobdellovibrionaceae</taxon>
        <taxon>Bdellovibrio</taxon>
    </lineage>
</organism>
<dbReference type="SMART" id="SM01058">
    <property type="entry name" value="CarD_TRCF"/>
    <property type="match status" value="1"/>
</dbReference>
<sequence>MKAESTHTRLESILERAFETTRGKIQVTGAASPLALAYFLSQTYSKKINGLPHLVVTGSHREAVTLQALLEFFDPSRQSHILPAFDVSPYSGLYPNTQVVADRVRFLAKAQSAKAGEIFISSVDALMQKTLPVKILKDHSKTVRAGDELPENLSDYFSTLGYTAAPMVEDKGQFAVRGGIVDIYPPTENQPVRMDLFGDQVESLRHFSVADQRSSDEIQSFVLTPAREVLYRDETHERLLQRVRGSLEGRKVDKAEAEETLRSLVLKNAFPGIEFLLPYFYGELATPADHFPGALNLWFLDPVEISRCADEMWAELKADYRTSEAHVIRPELEDIYVNFETLAYPLNSRQVYFSSLEYFDEENSDDSRVEYRTAMTQDFTNLALANAVGTEPWLQAAANKLHRWRDEGYRIFVSTKNQSHIDRLSLVFEKLELKAVRTNSDEYRWDSWLQEQDREQNIVHIVPRHLAESLRLEEEKIIFLRDEDFYGKKQRAKESSGAQDFQKQAKRLSFGDLKPGDLVVHTKHGIGQYEGLKIMNIGGVESEYIQVGYKDKDKLYLPVYRVGQLQKFSGAGTSILDKLGGTAWEKTKAKVKSHVRDIAADLLALYAKRAEMHRPAFVIKEDEVMMFENGFPYEETDDQLRAINDIRKDLKSTKPMDRLVCGDVGFGKTEVAMRAAFFAIQARKQVAVLAPTTVLTFQHFETFKKRFEGWPVDIRVLNRFVTPAEVKKTLQDLKDGKVDLIVGTHKLLGSSIAYKDLGLLIIDEEQKFGVTHKEKIKKIKTSVDTLTLSATPIPRTLNMALVGIRDLSLINTAPVDRLPTRTFVTKFDPETIRKAVTAEISRGGQVYFIHNRIESIYGLVDELRQIVPEARIRVAHGQMEEHELEKAMLAFFHHEIDVLVCTAIVESGMDVPRANTMFIDTAHLFGLSQLYQLRGRVGRSKTRAYCYLMMPRNHKLDKEQQERLKIIQENTALGSGIKIAQYDLELRGSGNILGEEQSGHVNSVGYEMYMDLLNEALAEAKGEAVEDMDLDPELNLKIPALIPDAYIKDIRIRLGYYKALADITSNEELDRIEEELRDQFGPIPEQTVNLMGLMLIRRQCKELGVRDISAGLKSISLIFTEKTKLSPEKVIQLAIRESKKYSLTPDNRLNIKMSNITWSAVHEEIDALLRLI</sequence>
<feature type="domain" description="Helicase ATP-binding" evidence="14">
    <location>
        <begin position="649"/>
        <end position="810"/>
    </location>
</feature>
<dbReference type="SUPFAM" id="SSF52540">
    <property type="entry name" value="P-loop containing nucleoside triphosphate hydrolases"/>
    <property type="match status" value="3"/>
</dbReference>
<dbReference type="GO" id="GO:0005737">
    <property type="term" value="C:cytoplasm"/>
    <property type="evidence" value="ECO:0007669"/>
    <property type="project" value="UniProtKB-SubCell"/>
</dbReference>
<dbReference type="PANTHER" id="PTHR47964:SF1">
    <property type="entry name" value="ATP-DEPENDENT DNA HELICASE HOMOLOG RECG, CHLOROPLASTIC"/>
    <property type="match status" value="1"/>
</dbReference>
<evidence type="ECO:0000313" key="17">
    <source>
        <dbReference type="Proteomes" id="UP000197003"/>
    </source>
</evidence>
<name>A0A1Z3N3P4_BDEBC</name>
<dbReference type="CDD" id="cd17991">
    <property type="entry name" value="DEXHc_TRCF"/>
    <property type="match status" value="1"/>
</dbReference>
<dbReference type="GO" id="GO:0003684">
    <property type="term" value="F:damaged DNA binding"/>
    <property type="evidence" value="ECO:0007669"/>
    <property type="project" value="InterPro"/>
</dbReference>
<evidence type="ECO:0000256" key="7">
    <source>
        <dbReference type="ARBA" id="ARBA00022840"/>
    </source>
</evidence>
<evidence type="ECO:0000256" key="6">
    <source>
        <dbReference type="ARBA" id="ARBA00022806"/>
    </source>
</evidence>
<keyword evidence="3 13" id="KW-0547">Nucleotide-binding</keyword>
<evidence type="ECO:0000256" key="9">
    <source>
        <dbReference type="ARBA" id="ARBA00023204"/>
    </source>
</evidence>
<dbReference type="OrthoDB" id="5287035at2"/>
<dbReference type="InterPro" id="IPR001650">
    <property type="entry name" value="Helicase_C-like"/>
</dbReference>
<keyword evidence="4 13" id="KW-0227">DNA damage</keyword>
<feature type="domain" description="Helicase C-terminal" evidence="15">
    <location>
        <begin position="831"/>
        <end position="985"/>
    </location>
</feature>
<evidence type="ECO:0000256" key="5">
    <source>
        <dbReference type="ARBA" id="ARBA00022801"/>
    </source>
</evidence>
<evidence type="ECO:0000256" key="3">
    <source>
        <dbReference type="ARBA" id="ARBA00022741"/>
    </source>
</evidence>
<dbReference type="InterPro" id="IPR041471">
    <property type="entry name" value="UvrB_inter"/>
</dbReference>
<dbReference type="SMART" id="SM00490">
    <property type="entry name" value="HELICc"/>
    <property type="match status" value="1"/>
</dbReference>
<dbReference type="PROSITE" id="PS51192">
    <property type="entry name" value="HELICASE_ATP_BIND_1"/>
    <property type="match status" value="1"/>
</dbReference>
<dbReference type="Gene3D" id="2.40.10.170">
    <property type="match status" value="1"/>
</dbReference>
<dbReference type="PROSITE" id="PS51194">
    <property type="entry name" value="HELICASE_CTER"/>
    <property type="match status" value="1"/>
</dbReference>
<dbReference type="Pfam" id="PF00270">
    <property type="entry name" value="DEAD"/>
    <property type="match status" value="1"/>
</dbReference>
<keyword evidence="7 13" id="KW-0067">ATP-binding</keyword>
<comment type="similarity">
    <text evidence="11 13">In the C-terminal section; belongs to the helicase family. RecG subfamily.</text>
</comment>
<dbReference type="SUPFAM" id="SSF143517">
    <property type="entry name" value="TRCF domain-like"/>
    <property type="match status" value="1"/>
</dbReference>
<dbReference type="Pfam" id="PF02559">
    <property type="entry name" value="CarD_TRCF_RID"/>
    <property type="match status" value="1"/>
</dbReference>
<dbReference type="HAMAP" id="MF_00969">
    <property type="entry name" value="TRCF"/>
    <property type="match status" value="1"/>
</dbReference>
<dbReference type="InterPro" id="IPR036101">
    <property type="entry name" value="CarD-like/TRCF_RID_sf"/>
</dbReference>
<evidence type="ECO:0000256" key="8">
    <source>
        <dbReference type="ARBA" id="ARBA00023125"/>
    </source>
</evidence>
<comment type="similarity">
    <text evidence="10 13">In the N-terminal section; belongs to the UvrB family.</text>
</comment>
<dbReference type="GO" id="GO:0003678">
    <property type="term" value="F:DNA helicase activity"/>
    <property type="evidence" value="ECO:0007669"/>
    <property type="project" value="TreeGrafter"/>
</dbReference>
<dbReference type="InterPro" id="IPR027417">
    <property type="entry name" value="P-loop_NTPase"/>
</dbReference>
<dbReference type="NCBIfam" id="TIGR00580">
    <property type="entry name" value="mfd"/>
    <property type="match status" value="1"/>
</dbReference>
<dbReference type="Gene3D" id="3.40.50.300">
    <property type="entry name" value="P-loop containing nucleotide triphosphate hydrolases"/>
    <property type="match status" value="2"/>
</dbReference>
<keyword evidence="2 13" id="KW-0963">Cytoplasm</keyword>
<dbReference type="EMBL" id="CP020946">
    <property type="protein sequence ID" value="ASD62102.1"/>
    <property type="molecule type" value="Genomic_DNA"/>
</dbReference>
<dbReference type="InterPro" id="IPR014001">
    <property type="entry name" value="Helicase_ATP-bd"/>
</dbReference>
<evidence type="ECO:0000256" key="11">
    <source>
        <dbReference type="ARBA" id="ARBA00061399"/>
    </source>
</evidence>
<dbReference type="Gene3D" id="3.90.1150.50">
    <property type="entry name" value="Transcription-repair-coupling factor, D7 domain"/>
    <property type="match status" value="1"/>
</dbReference>
<evidence type="ECO:0000256" key="2">
    <source>
        <dbReference type="ARBA" id="ARBA00022490"/>
    </source>
</evidence>
<dbReference type="Proteomes" id="UP000197003">
    <property type="component" value="Chromosome"/>
</dbReference>
<comment type="subcellular location">
    <subcellularLocation>
        <location evidence="1 13">Cytoplasm</location>
    </subcellularLocation>
</comment>
<dbReference type="Gene3D" id="3.30.2060.10">
    <property type="entry name" value="Penicillin-binding protein 1b domain"/>
    <property type="match status" value="1"/>
</dbReference>
<dbReference type="InterPro" id="IPR005118">
    <property type="entry name" value="TRCF_C"/>
</dbReference>
<evidence type="ECO:0000256" key="12">
    <source>
        <dbReference type="ARBA" id="ARBA00070128"/>
    </source>
</evidence>
<evidence type="ECO:0000259" key="14">
    <source>
        <dbReference type="PROSITE" id="PS51192"/>
    </source>
</evidence>
<dbReference type="Gene3D" id="3.40.50.11180">
    <property type="match status" value="1"/>
</dbReference>
<accession>A0A1Z3N3P4</accession>
<evidence type="ECO:0000256" key="10">
    <source>
        <dbReference type="ARBA" id="ARBA00061104"/>
    </source>
</evidence>
<dbReference type="InterPro" id="IPR011545">
    <property type="entry name" value="DEAD/DEAH_box_helicase_dom"/>
</dbReference>
<evidence type="ECO:0000256" key="1">
    <source>
        <dbReference type="ARBA" id="ARBA00004496"/>
    </source>
</evidence>
<dbReference type="InterPro" id="IPR004576">
    <property type="entry name" value="Mfd"/>
</dbReference>
<dbReference type="RefSeq" id="WP_088563773.1">
    <property type="nucleotide sequence ID" value="NZ_CP020946.1"/>
</dbReference>
<dbReference type="SUPFAM" id="SSF141259">
    <property type="entry name" value="CarD-like"/>
    <property type="match status" value="1"/>
</dbReference>
<dbReference type="SMART" id="SM00487">
    <property type="entry name" value="DEXDc"/>
    <property type="match status" value="1"/>
</dbReference>
<dbReference type="GO" id="GO:0016787">
    <property type="term" value="F:hydrolase activity"/>
    <property type="evidence" value="ECO:0007669"/>
    <property type="project" value="UniProtKB-KW"/>
</dbReference>
<gene>
    <name evidence="13" type="primary">mfd</name>
    <name evidence="16" type="ORF">B9G79_00255</name>
</gene>
<comment type="function">
    <text evidence="13">Couples transcription and DNA repair by recognizing RNA polymerase (RNAP) stalled at DNA lesions. Mediates ATP-dependent release of RNAP and its truncated transcript from the DNA, and recruitment of nucleotide excision repair machinery to the damaged site.</text>
</comment>
<keyword evidence="9 13" id="KW-0234">DNA repair</keyword>
<dbReference type="InterPro" id="IPR037235">
    <property type="entry name" value="TRCF-like_C_D7"/>
</dbReference>
<dbReference type="Pfam" id="PF00271">
    <property type="entry name" value="Helicase_C"/>
    <property type="match status" value="1"/>
</dbReference>
<dbReference type="Pfam" id="PF03461">
    <property type="entry name" value="TRCF"/>
    <property type="match status" value="1"/>
</dbReference>
<evidence type="ECO:0000259" key="15">
    <source>
        <dbReference type="PROSITE" id="PS51194"/>
    </source>
</evidence>
<dbReference type="GO" id="GO:0006355">
    <property type="term" value="P:regulation of DNA-templated transcription"/>
    <property type="evidence" value="ECO:0007669"/>
    <property type="project" value="UniProtKB-UniRule"/>
</dbReference>
<protein>
    <recommendedName>
        <fullName evidence="12 13">Transcription-repair-coupling factor</fullName>
        <shortName evidence="13">TRCF</shortName>
        <ecNumber evidence="13">3.6.4.-</ecNumber>
    </recommendedName>
</protein>
<evidence type="ECO:0000313" key="16">
    <source>
        <dbReference type="EMBL" id="ASD62102.1"/>
    </source>
</evidence>
<keyword evidence="5 13" id="KW-0378">Hydrolase</keyword>